<evidence type="ECO:0000313" key="3">
    <source>
        <dbReference type="Proteomes" id="UP000623467"/>
    </source>
</evidence>
<keyword evidence="3" id="KW-1185">Reference proteome</keyword>
<gene>
    <name evidence="2" type="ORF">MSAN_01110100</name>
</gene>
<evidence type="ECO:0000313" key="2">
    <source>
        <dbReference type="EMBL" id="KAF7360812.1"/>
    </source>
</evidence>
<reference evidence="2" key="1">
    <citation type="submission" date="2020-05" db="EMBL/GenBank/DDBJ databases">
        <title>Mycena genomes resolve the evolution of fungal bioluminescence.</title>
        <authorList>
            <person name="Tsai I.J."/>
        </authorList>
    </citation>
    <scope>NUCLEOTIDE SEQUENCE</scope>
    <source>
        <strain evidence="2">160909Yilan</strain>
    </source>
</reference>
<name>A0A8H6YKN4_9AGAR</name>
<proteinExistence type="predicted"/>
<comment type="caution">
    <text evidence="2">The sequence shown here is derived from an EMBL/GenBank/DDBJ whole genome shotgun (WGS) entry which is preliminary data.</text>
</comment>
<sequence>MSVSNGSATMSTAGVPAHKANTAGAPRPGLPVQIQHQRNVVAADEEKALMEFIKDAFGILRDGCAACWARGIGGWEYHGRANCPQEICTAANMGWDKWHKSAMKSTTNKCWQCTISRKYHRRLEDVTECENEYILQAAIYGFVAHPADGLHYTDYDATLPKFRDFSQFWEWADKTHSGVTQNMHLFFAWLVEERGLLARK</sequence>
<evidence type="ECO:0000256" key="1">
    <source>
        <dbReference type="SAM" id="MobiDB-lite"/>
    </source>
</evidence>
<feature type="region of interest" description="Disordered" evidence="1">
    <location>
        <begin position="1"/>
        <end position="32"/>
    </location>
</feature>
<dbReference type="AlphaFoldDB" id="A0A8H6YKN4"/>
<dbReference type="Proteomes" id="UP000623467">
    <property type="component" value="Unassembled WGS sequence"/>
</dbReference>
<feature type="compositionally biased region" description="Polar residues" evidence="1">
    <location>
        <begin position="1"/>
        <end position="12"/>
    </location>
</feature>
<accession>A0A8H6YKN4</accession>
<dbReference type="EMBL" id="JACAZH010000008">
    <property type="protein sequence ID" value="KAF7360812.1"/>
    <property type="molecule type" value="Genomic_DNA"/>
</dbReference>
<organism evidence="2 3">
    <name type="scientific">Mycena sanguinolenta</name>
    <dbReference type="NCBI Taxonomy" id="230812"/>
    <lineage>
        <taxon>Eukaryota</taxon>
        <taxon>Fungi</taxon>
        <taxon>Dikarya</taxon>
        <taxon>Basidiomycota</taxon>
        <taxon>Agaricomycotina</taxon>
        <taxon>Agaricomycetes</taxon>
        <taxon>Agaricomycetidae</taxon>
        <taxon>Agaricales</taxon>
        <taxon>Marasmiineae</taxon>
        <taxon>Mycenaceae</taxon>
        <taxon>Mycena</taxon>
    </lineage>
</organism>
<protein>
    <submittedName>
        <fullName evidence="2">Uncharacterized protein</fullName>
    </submittedName>
</protein>